<evidence type="ECO:0000313" key="15">
    <source>
        <dbReference type="Proteomes" id="UP000239735"/>
    </source>
</evidence>
<dbReference type="Proteomes" id="UP000239735">
    <property type="component" value="Unassembled WGS sequence"/>
</dbReference>
<proteinExistence type="inferred from homology"/>
<protein>
    <recommendedName>
        <fullName evidence="4 13">Tetraacyldisaccharide 4'-kinase</fullName>
        <ecNumber evidence="3 13">2.7.1.130</ecNumber>
    </recommendedName>
    <alternativeName>
        <fullName evidence="12 13">Lipid A 4'-kinase</fullName>
    </alternativeName>
</protein>
<organism evidence="14 15">
    <name type="scientific">Candidatus Sulfuritelmatomonas gaucii</name>
    <dbReference type="NCBI Taxonomy" id="2043161"/>
    <lineage>
        <taxon>Bacteria</taxon>
        <taxon>Pseudomonadati</taxon>
        <taxon>Acidobacteriota</taxon>
        <taxon>Terriglobia</taxon>
        <taxon>Terriglobales</taxon>
        <taxon>Acidobacteriaceae</taxon>
        <taxon>Candidatus Sulfuritelmatomonas</taxon>
    </lineage>
</organism>
<evidence type="ECO:0000256" key="9">
    <source>
        <dbReference type="ARBA" id="ARBA00022777"/>
    </source>
</evidence>
<evidence type="ECO:0000256" key="5">
    <source>
        <dbReference type="ARBA" id="ARBA00022516"/>
    </source>
</evidence>
<dbReference type="Pfam" id="PF02606">
    <property type="entry name" value="LpxK"/>
    <property type="match status" value="1"/>
</dbReference>
<dbReference type="GO" id="GO:0005886">
    <property type="term" value="C:plasma membrane"/>
    <property type="evidence" value="ECO:0007669"/>
    <property type="project" value="TreeGrafter"/>
</dbReference>
<dbReference type="SUPFAM" id="SSF52540">
    <property type="entry name" value="P-loop containing nucleoside triphosphate hydrolases"/>
    <property type="match status" value="1"/>
</dbReference>
<evidence type="ECO:0000256" key="12">
    <source>
        <dbReference type="ARBA" id="ARBA00029757"/>
    </source>
</evidence>
<dbReference type="AlphaFoldDB" id="A0A2N9L390"/>
<dbReference type="GO" id="GO:0009245">
    <property type="term" value="P:lipid A biosynthetic process"/>
    <property type="evidence" value="ECO:0007669"/>
    <property type="project" value="UniProtKB-UniRule"/>
</dbReference>
<feature type="binding site" evidence="13">
    <location>
        <begin position="48"/>
        <end position="55"/>
    </location>
    <ligand>
        <name>ATP</name>
        <dbReference type="ChEBI" id="CHEBI:30616"/>
    </ligand>
</feature>
<evidence type="ECO:0000256" key="1">
    <source>
        <dbReference type="ARBA" id="ARBA00002274"/>
    </source>
</evidence>
<reference evidence="15" key="1">
    <citation type="submission" date="2018-02" db="EMBL/GenBank/DDBJ databases">
        <authorList>
            <person name="Hausmann B."/>
        </authorList>
    </citation>
    <scope>NUCLEOTIDE SEQUENCE [LARGE SCALE GENOMIC DNA]</scope>
    <source>
        <strain evidence="15">Peat soil MAG SbA5</strain>
    </source>
</reference>
<dbReference type="GO" id="GO:0005524">
    <property type="term" value="F:ATP binding"/>
    <property type="evidence" value="ECO:0007669"/>
    <property type="project" value="UniProtKB-UniRule"/>
</dbReference>
<evidence type="ECO:0000256" key="3">
    <source>
        <dbReference type="ARBA" id="ARBA00012071"/>
    </source>
</evidence>
<evidence type="ECO:0000256" key="8">
    <source>
        <dbReference type="ARBA" id="ARBA00022741"/>
    </source>
</evidence>
<comment type="catalytic activity">
    <reaction evidence="13">
        <text>a lipid A disaccharide + ATP = a lipid IVA + ADP + H(+)</text>
        <dbReference type="Rhea" id="RHEA:67840"/>
        <dbReference type="ChEBI" id="CHEBI:15378"/>
        <dbReference type="ChEBI" id="CHEBI:30616"/>
        <dbReference type="ChEBI" id="CHEBI:176343"/>
        <dbReference type="ChEBI" id="CHEBI:176425"/>
        <dbReference type="ChEBI" id="CHEBI:456216"/>
        <dbReference type="EC" id="2.7.1.130"/>
    </reaction>
</comment>
<evidence type="ECO:0000256" key="4">
    <source>
        <dbReference type="ARBA" id="ARBA00016436"/>
    </source>
</evidence>
<keyword evidence="8 13" id="KW-0547">Nucleotide-binding</keyword>
<dbReference type="PANTHER" id="PTHR42724:SF1">
    <property type="entry name" value="TETRAACYLDISACCHARIDE 4'-KINASE, MITOCHONDRIAL-RELATED"/>
    <property type="match status" value="1"/>
</dbReference>
<keyword evidence="10 13" id="KW-0067">ATP-binding</keyword>
<dbReference type="GO" id="GO:0009244">
    <property type="term" value="P:lipopolysaccharide core region biosynthetic process"/>
    <property type="evidence" value="ECO:0007669"/>
    <property type="project" value="TreeGrafter"/>
</dbReference>
<comment type="function">
    <text evidence="1 13">Transfers the gamma-phosphate of ATP to the 4'-position of a tetraacyldisaccharide 1-phosphate intermediate (termed DS-1-P) to form tetraacyldisaccharide 1,4'-bis-phosphate (lipid IVA).</text>
</comment>
<evidence type="ECO:0000256" key="6">
    <source>
        <dbReference type="ARBA" id="ARBA00022556"/>
    </source>
</evidence>
<keyword evidence="6 13" id="KW-0441">Lipid A biosynthesis</keyword>
<evidence type="ECO:0000256" key="2">
    <source>
        <dbReference type="ARBA" id="ARBA00004870"/>
    </source>
</evidence>
<evidence type="ECO:0000256" key="7">
    <source>
        <dbReference type="ARBA" id="ARBA00022679"/>
    </source>
</evidence>
<dbReference type="HAMAP" id="MF_00409">
    <property type="entry name" value="LpxK"/>
    <property type="match status" value="1"/>
</dbReference>
<evidence type="ECO:0000313" key="14">
    <source>
        <dbReference type="EMBL" id="SPE17435.1"/>
    </source>
</evidence>
<dbReference type="InterPro" id="IPR027417">
    <property type="entry name" value="P-loop_NTPase"/>
</dbReference>
<dbReference type="NCBIfam" id="TIGR00682">
    <property type="entry name" value="lpxK"/>
    <property type="match status" value="1"/>
</dbReference>
<dbReference type="PANTHER" id="PTHR42724">
    <property type="entry name" value="TETRAACYLDISACCHARIDE 4'-KINASE"/>
    <property type="match status" value="1"/>
</dbReference>
<dbReference type="InterPro" id="IPR003758">
    <property type="entry name" value="LpxK"/>
</dbReference>
<dbReference type="GO" id="GO:0009029">
    <property type="term" value="F:lipid-A 4'-kinase activity"/>
    <property type="evidence" value="ECO:0007669"/>
    <property type="project" value="UniProtKB-UniRule"/>
</dbReference>
<dbReference type="UniPathway" id="UPA00359">
    <property type="reaction ID" value="UER00482"/>
</dbReference>
<keyword evidence="5 13" id="KW-0444">Lipid biosynthesis</keyword>
<accession>A0A2N9L390</accession>
<dbReference type="EMBL" id="OKRB01000002">
    <property type="protein sequence ID" value="SPE17435.1"/>
    <property type="molecule type" value="Genomic_DNA"/>
</dbReference>
<sequence>MKRAERPLLWPLVPVYRLGLALREFELRSGLKPVRRLRWPVISIGNLSTGGSGKTPLTITLARAIAARGVYVDLLSRGYGRCGKAAARVDSNATVAEFGDEPLVIAREAGVPVYVAAERYEAGLMAEGASLQDSQSASQRVGVHLLDDGFQHRQLARDVDILLLSRADLHDHLLPAGNLREALHAAERADVIAIPADETDVEAEIRSRGWRAEVWRVRRRMDVPQVDGPVFAFCGIARPGQFFDGLEAAGARVAARVAFPDHHNYSARDLERLASQAQAAGATALLTTEKDRVRLGANAASLPIKTVTLRIEVEDEAVIVDWLLRCAAVQG</sequence>
<name>A0A2N9L390_9BACT</name>
<evidence type="ECO:0000256" key="10">
    <source>
        <dbReference type="ARBA" id="ARBA00022840"/>
    </source>
</evidence>
<dbReference type="EC" id="2.7.1.130" evidence="3 13"/>
<keyword evidence="9 13" id="KW-0418">Kinase</keyword>
<comment type="similarity">
    <text evidence="13">Belongs to the LpxK family.</text>
</comment>
<gene>
    <name evidence="13 14" type="primary">lpxK</name>
    <name evidence="14" type="ORF">SBA5_100032</name>
</gene>
<evidence type="ECO:0000256" key="13">
    <source>
        <dbReference type="HAMAP-Rule" id="MF_00409"/>
    </source>
</evidence>
<keyword evidence="7 13" id="KW-0808">Transferase</keyword>
<dbReference type="OrthoDB" id="9789797at2"/>
<evidence type="ECO:0000256" key="11">
    <source>
        <dbReference type="ARBA" id="ARBA00023098"/>
    </source>
</evidence>
<comment type="pathway">
    <text evidence="2 13">Glycolipid biosynthesis; lipid IV(A) biosynthesis; lipid IV(A) from (3R)-3-hydroxytetradecanoyl-[acyl-carrier-protein] and UDP-N-acetyl-alpha-D-glucosamine: step 6/6.</text>
</comment>
<keyword evidence="11 13" id="KW-0443">Lipid metabolism</keyword>